<sequence>MFKYVKHLVNLDSDPKIKPTSSFLPALTCPPSRAYKNLSPNAKLGVGVAILAWGTAGLYLSDRAEEKFGFKPTEKDKEELQQMTPHIVVVDREDK</sequence>
<dbReference type="EMBL" id="JH126401">
    <property type="protein sequence ID" value="EGX92956.1"/>
    <property type="molecule type" value="Genomic_DNA"/>
</dbReference>
<keyword evidence="2" id="KW-1185">Reference proteome</keyword>
<proteinExistence type="predicted"/>
<dbReference type="eggNOG" id="ENOG502SDW6">
    <property type="taxonomic scope" value="Eukaryota"/>
</dbReference>
<accession>G3JEE3</accession>
<evidence type="ECO:0000313" key="2">
    <source>
        <dbReference type="Proteomes" id="UP000001610"/>
    </source>
</evidence>
<dbReference type="VEuPathDB" id="FungiDB:CCM_04328"/>
<dbReference type="InParanoid" id="G3JEE3"/>
<organism evidence="1 2">
    <name type="scientific">Cordyceps militaris (strain CM01)</name>
    <name type="common">Caterpillar fungus</name>
    <dbReference type="NCBI Taxonomy" id="983644"/>
    <lineage>
        <taxon>Eukaryota</taxon>
        <taxon>Fungi</taxon>
        <taxon>Dikarya</taxon>
        <taxon>Ascomycota</taxon>
        <taxon>Pezizomycotina</taxon>
        <taxon>Sordariomycetes</taxon>
        <taxon>Hypocreomycetidae</taxon>
        <taxon>Hypocreales</taxon>
        <taxon>Cordycipitaceae</taxon>
        <taxon>Cordyceps</taxon>
    </lineage>
</organism>
<dbReference type="OMA" id="FKYVKHL"/>
<dbReference type="OrthoDB" id="2555959at2759"/>
<evidence type="ECO:0000313" key="1">
    <source>
        <dbReference type="EMBL" id="EGX92956.1"/>
    </source>
</evidence>
<dbReference type="AlphaFoldDB" id="G3JEE3"/>
<reference evidence="1 2" key="1">
    <citation type="journal article" date="2011" name="Genome Biol.">
        <title>Genome sequence of the insect pathogenic fungus Cordyceps militaris, a valued traditional Chinese medicine.</title>
        <authorList>
            <person name="Zheng P."/>
            <person name="Xia Y."/>
            <person name="Xiao G."/>
            <person name="Xiong C."/>
            <person name="Hu X."/>
            <person name="Zhang S."/>
            <person name="Zheng H."/>
            <person name="Huang Y."/>
            <person name="Zhou Y."/>
            <person name="Wang S."/>
            <person name="Zhao G.P."/>
            <person name="Liu X."/>
            <person name="St Leger R.J."/>
            <person name="Wang C."/>
        </authorList>
    </citation>
    <scope>NUCLEOTIDE SEQUENCE [LARGE SCALE GENOMIC DNA]</scope>
    <source>
        <strain evidence="1 2">CM01</strain>
    </source>
</reference>
<dbReference type="KEGG" id="cmt:CCM_04328"/>
<dbReference type="Proteomes" id="UP000001610">
    <property type="component" value="Unassembled WGS sequence"/>
</dbReference>
<dbReference type="GeneID" id="18166351"/>
<gene>
    <name evidence="1" type="ORF">CCM_04328</name>
</gene>
<dbReference type="HOGENOM" id="CLU_2372728_0_0_1"/>
<name>G3JEE3_CORMM</name>
<protein>
    <submittedName>
        <fullName evidence="1">Uncharacterized protein</fullName>
    </submittedName>
</protein>
<dbReference type="RefSeq" id="XP_006669539.1">
    <property type="nucleotide sequence ID" value="XM_006669476.1"/>
</dbReference>